<evidence type="ECO:0000256" key="1">
    <source>
        <dbReference type="ARBA" id="ARBA00023002"/>
    </source>
</evidence>
<dbReference type="SUPFAM" id="SSF50475">
    <property type="entry name" value="FMN-binding split barrel"/>
    <property type="match status" value="1"/>
</dbReference>
<evidence type="ECO:0000313" key="3">
    <source>
        <dbReference type="Proteomes" id="UP000186108"/>
    </source>
</evidence>
<dbReference type="InterPro" id="IPR019920">
    <property type="entry name" value="F420-binding_dom_put"/>
</dbReference>
<dbReference type="EMBL" id="CP009112">
    <property type="protein sequence ID" value="ANS32080.1"/>
    <property type="molecule type" value="Genomic_DNA"/>
</dbReference>
<evidence type="ECO:0000313" key="2">
    <source>
        <dbReference type="EMBL" id="ANS32080.1"/>
    </source>
</evidence>
<keyword evidence="2" id="KW-0614">Plasmid</keyword>
<gene>
    <name evidence="2" type="ORF">R1CP_37380</name>
</gene>
<dbReference type="GO" id="GO:0070967">
    <property type="term" value="F:coenzyme F420 binding"/>
    <property type="evidence" value="ECO:0007669"/>
    <property type="project" value="TreeGrafter"/>
</dbReference>
<accession>A0A1B1KHP5</accession>
<dbReference type="PANTHER" id="PTHR35176">
    <property type="entry name" value="HEME OXYGENASE HI_0854-RELATED"/>
    <property type="match status" value="1"/>
</dbReference>
<keyword evidence="1" id="KW-0560">Oxidoreductase</keyword>
<dbReference type="Gene3D" id="2.30.110.10">
    <property type="entry name" value="Electron Transport, Fmn-binding Protein, Chain A"/>
    <property type="match status" value="1"/>
</dbReference>
<dbReference type="PANTHER" id="PTHR35176:SF2">
    <property type="entry name" value="F420H(2)-DEPENDENT REDUCTASE RV1155"/>
    <property type="match status" value="1"/>
</dbReference>
<dbReference type="AlphaFoldDB" id="A0A1B1KHP5"/>
<organism evidence="2 3">
    <name type="scientific">Rhodococcus opacus</name>
    <name type="common">Nocardia opaca</name>
    <dbReference type="NCBI Taxonomy" id="37919"/>
    <lineage>
        <taxon>Bacteria</taxon>
        <taxon>Bacillati</taxon>
        <taxon>Actinomycetota</taxon>
        <taxon>Actinomycetes</taxon>
        <taxon>Mycobacteriales</taxon>
        <taxon>Nocardiaceae</taxon>
        <taxon>Rhodococcus</taxon>
    </lineage>
</organism>
<protein>
    <submittedName>
        <fullName evidence="2">Uncharacterized protein</fullName>
    </submittedName>
</protein>
<dbReference type="InterPro" id="IPR012349">
    <property type="entry name" value="Split_barrel_FMN-bd"/>
</dbReference>
<dbReference type="InterPro" id="IPR052019">
    <property type="entry name" value="F420H2_bilvrd_red/Heme_oxyg"/>
</dbReference>
<proteinExistence type="predicted"/>
<dbReference type="GO" id="GO:0016627">
    <property type="term" value="F:oxidoreductase activity, acting on the CH-CH group of donors"/>
    <property type="evidence" value="ECO:0007669"/>
    <property type="project" value="TreeGrafter"/>
</dbReference>
<geneLocation type="plasmid" evidence="3">
    <name>pr1cp1</name>
</geneLocation>
<reference evidence="2 3" key="1">
    <citation type="submission" date="2014-07" db="EMBL/GenBank/DDBJ databases">
        <authorList>
            <person name="Zhang J.E."/>
            <person name="Yang H."/>
            <person name="Guo J."/>
            <person name="Deng Z."/>
            <person name="Luo H."/>
            <person name="Luo M."/>
            <person name="Zhao B."/>
        </authorList>
    </citation>
    <scope>NUCLEOTIDE SEQUENCE [LARGE SCALE GENOMIC DNA]</scope>
    <source>
        <strain evidence="2 3">1CP</strain>
        <plasmid evidence="3">Plasmid pr1cp1</plasmid>
    </source>
</reference>
<dbReference type="GO" id="GO:0005829">
    <property type="term" value="C:cytosol"/>
    <property type="evidence" value="ECO:0007669"/>
    <property type="project" value="TreeGrafter"/>
</dbReference>
<dbReference type="Proteomes" id="UP000186108">
    <property type="component" value="Plasmid pR1CP1"/>
</dbReference>
<name>A0A1B1KHP5_RHOOP</name>
<dbReference type="PATRIC" id="fig|37919.13.peg.7877"/>
<sequence length="254" mass="28443">MDHWYRSLWLRLPRAGLAFVVFEQNLREAAGDLDTRRRWLFRFVVRQRVADRELVGSVLGASPKFQRLWSQRMAHTGQKSDSKLVPHTGARSSRRRYGIGGQPVITLQNAFELARAEQGLAVVATLRTDATIQSSVVNTGVLAHPVTSESVLAFVAHGKVKLANLRARPQVTTTFRSGWQWATVEGRAEIAGPNDPQPWLDSERLRLLLREIFVAAGGSHDNWTEFDRVMAADRRAAVLVRPDRIYSNPSPASA</sequence>
<dbReference type="NCBIfam" id="TIGR03618">
    <property type="entry name" value="Rv1155_F420"/>
    <property type="match status" value="1"/>
</dbReference>